<keyword evidence="2" id="KW-1185">Reference proteome</keyword>
<evidence type="ECO:0000313" key="2">
    <source>
        <dbReference type="Proteomes" id="UP000485058"/>
    </source>
</evidence>
<accession>A0A699Z9P3</accession>
<organism evidence="1 2">
    <name type="scientific">Haematococcus lacustris</name>
    <name type="common">Green alga</name>
    <name type="synonym">Haematococcus pluvialis</name>
    <dbReference type="NCBI Taxonomy" id="44745"/>
    <lineage>
        <taxon>Eukaryota</taxon>
        <taxon>Viridiplantae</taxon>
        <taxon>Chlorophyta</taxon>
        <taxon>core chlorophytes</taxon>
        <taxon>Chlorophyceae</taxon>
        <taxon>CS clade</taxon>
        <taxon>Chlamydomonadales</taxon>
        <taxon>Haematococcaceae</taxon>
        <taxon>Haematococcus</taxon>
    </lineage>
</organism>
<dbReference type="EMBL" id="BLLF01000909">
    <property type="protein sequence ID" value="GFH15848.1"/>
    <property type="molecule type" value="Genomic_DNA"/>
</dbReference>
<comment type="caution">
    <text evidence="1">The sequence shown here is derived from an EMBL/GenBank/DDBJ whole genome shotgun (WGS) entry which is preliminary data.</text>
</comment>
<proteinExistence type="predicted"/>
<reference evidence="1 2" key="1">
    <citation type="submission" date="2020-02" db="EMBL/GenBank/DDBJ databases">
        <title>Draft genome sequence of Haematococcus lacustris strain NIES-144.</title>
        <authorList>
            <person name="Morimoto D."/>
            <person name="Nakagawa S."/>
            <person name="Yoshida T."/>
            <person name="Sawayama S."/>
        </authorList>
    </citation>
    <scope>NUCLEOTIDE SEQUENCE [LARGE SCALE GENOMIC DNA]</scope>
    <source>
        <strain evidence="1 2">NIES-144</strain>
    </source>
</reference>
<evidence type="ECO:0000313" key="1">
    <source>
        <dbReference type="EMBL" id="GFH15848.1"/>
    </source>
</evidence>
<feature type="non-terminal residue" evidence="1">
    <location>
        <position position="74"/>
    </location>
</feature>
<gene>
    <name evidence="1" type="ORF">HaLaN_12156</name>
</gene>
<sequence length="74" mass="8144">MTDFVFLPHCTGKKTAWLNEADVEFFVGNSVGETSSAADDPEAAAVVQGLLKDCEEVVEDGQWDQLRTVLDRIQ</sequence>
<dbReference type="Proteomes" id="UP000485058">
    <property type="component" value="Unassembled WGS sequence"/>
</dbReference>
<protein>
    <submittedName>
        <fullName evidence="1">Uncharacterized protein</fullName>
    </submittedName>
</protein>
<dbReference type="AlphaFoldDB" id="A0A699Z9P3"/>
<name>A0A699Z9P3_HAELA</name>